<dbReference type="FunFam" id="3.40.50.150:FF:000055">
    <property type="entry name" value="5-methylcytosine rRNA methyltransferase NSUN4"/>
    <property type="match status" value="1"/>
</dbReference>
<dbReference type="EMBL" id="CAKAEH010001327">
    <property type="protein sequence ID" value="CAG9534756.1"/>
    <property type="molecule type" value="Genomic_DNA"/>
</dbReference>
<dbReference type="PRINTS" id="PR02008">
    <property type="entry name" value="RCMTFAMILY"/>
</dbReference>
<keyword evidence="5 11" id="KW-0949">S-adenosyl-L-methionine</keyword>
<dbReference type="Proteomes" id="UP000746747">
    <property type="component" value="Unassembled WGS sequence"/>
</dbReference>
<dbReference type="OrthoDB" id="8020218at2759"/>
<evidence type="ECO:0000256" key="3">
    <source>
        <dbReference type="ARBA" id="ARBA00022603"/>
    </source>
</evidence>
<dbReference type="GO" id="GO:0005762">
    <property type="term" value="C:mitochondrial large ribosomal subunit"/>
    <property type="evidence" value="ECO:0007669"/>
    <property type="project" value="TreeGrafter"/>
</dbReference>
<evidence type="ECO:0000256" key="6">
    <source>
        <dbReference type="ARBA" id="ARBA00022884"/>
    </source>
</evidence>
<keyword evidence="3 11" id="KW-0489">Methyltransferase</keyword>
<dbReference type="InterPro" id="IPR023267">
    <property type="entry name" value="RCMT"/>
</dbReference>
<protein>
    <recommendedName>
        <fullName evidence="9">NOL1/NOP2/Sun domain family member 4</fullName>
    </recommendedName>
</protein>
<dbReference type="PROSITE" id="PS51686">
    <property type="entry name" value="SAM_MT_RSMB_NOP"/>
    <property type="match status" value="1"/>
</dbReference>
<feature type="binding site" evidence="11">
    <location>
        <begin position="265"/>
        <end position="271"/>
    </location>
    <ligand>
        <name>S-adenosyl-L-methionine</name>
        <dbReference type="ChEBI" id="CHEBI:59789"/>
    </ligand>
</feature>
<evidence type="ECO:0000256" key="11">
    <source>
        <dbReference type="PROSITE-ProRule" id="PRU01023"/>
    </source>
</evidence>
<evidence type="ECO:0000256" key="2">
    <source>
        <dbReference type="ARBA" id="ARBA00022552"/>
    </source>
</evidence>
<feature type="domain" description="SAM-dependent MTase RsmB/NOP-type" evidence="12">
    <location>
        <begin position="169"/>
        <end position="468"/>
    </location>
</feature>
<keyword evidence="2" id="KW-0698">rRNA processing</keyword>
<evidence type="ECO:0000259" key="12">
    <source>
        <dbReference type="PROSITE" id="PS51686"/>
    </source>
</evidence>
<comment type="similarity">
    <text evidence="11">Belongs to the class I-like SAM-binding methyltransferase superfamily. RsmB/NOP family.</text>
</comment>
<comment type="catalytic activity">
    <reaction evidence="10">
        <text>a cytidine in rRNA + S-adenosyl-L-methionine = a 5-methylcytidine in rRNA + S-adenosyl-L-homocysteine + H(+)</text>
        <dbReference type="Rhea" id="RHEA:61484"/>
        <dbReference type="Rhea" id="RHEA-COMP:15836"/>
        <dbReference type="Rhea" id="RHEA-COMP:15837"/>
        <dbReference type="ChEBI" id="CHEBI:15378"/>
        <dbReference type="ChEBI" id="CHEBI:57856"/>
        <dbReference type="ChEBI" id="CHEBI:59789"/>
        <dbReference type="ChEBI" id="CHEBI:74483"/>
        <dbReference type="ChEBI" id="CHEBI:82748"/>
    </reaction>
</comment>
<dbReference type="InterPro" id="IPR049560">
    <property type="entry name" value="MeTrfase_RsmB-F_NOP2_cat"/>
</dbReference>
<accession>A0A8J2Q746</accession>
<dbReference type="InterPro" id="IPR029063">
    <property type="entry name" value="SAM-dependent_MTases_sf"/>
</dbReference>
<feature type="binding site" evidence="11">
    <location>
        <position position="340"/>
    </location>
    <ligand>
        <name>S-adenosyl-L-methionine</name>
        <dbReference type="ChEBI" id="CHEBI:59789"/>
    </ligand>
</feature>
<name>A0A8J2Q746_9BILA</name>
<feature type="active site" description="Nucleophile" evidence="11">
    <location>
        <position position="395"/>
    </location>
</feature>
<dbReference type="AlphaFoldDB" id="A0A8J2Q746"/>
<proteinExistence type="inferred from homology"/>
<dbReference type="GO" id="GO:0008173">
    <property type="term" value="F:RNA methyltransferase activity"/>
    <property type="evidence" value="ECO:0007669"/>
    <property type="project" value="InterPro"/>
</dbReference>
<evidence type="ECO:0000256" key="10">
    <source>
        <dbReference type="ARBA" id="ARBA00049302"/>
    </source>
</evidence>
<keyword evidence="8" id="KW-0496">Mitochondrion</keyword>
<dbReference type="GO" id="GO:0031167">
    <property type="term" value="P:rRNA methylation"/>
    <property type="evidence" value="ECO:0007669"/>
    <property type="project" value="TreeGrafter"/>
</dbReference>
<dbReference type="GO" id="GO:0003723">
    <property type="term" value="F:RNA binding"/>
    <property type="evidence" value="ECO:0007669"/>
    <property type="project" value="UniProtKB-UniRule"/>
</dbReference>
<feature type="binding site" evidence="11">
    <location>
        <position position="321"/>
    </location>
    <ligand>
        <name>S-adenosyl-L-methionine</name>
        <dbReference type="ChEBI" id="CHEBI:59789"/>
    </ligand>
</feature>
<evidence type="ECO:0000256" key="9">
    <source>
        <dbReference type="ARBA" id="ARBA00042050"/>
    </source>
</evidence>
<dbReference type="Gene3D" id="3.40.50.150">
    <property type="entry name" value="Vaccinia Virus protein VP39"/>
    <property type="match status" value="1"/>
</dbReference>
<dbReference type="PANTHER" id="PTHR22808:SF3">
    <property type="entry name" value="5-METHYLCYTOSINE RRNA METHYLTRANSFERASE NSUN4"/>
    <property type="match status" value="1"/>
</dbReference>
<comment type="caution">
    <text evidence="13">The sequence shown here is derived from an EMBL/GenBank/DDBJ whole genome shotgun (WGS) entry which is preliminary data.</text>
</comment>
<keyword evidence="4 11" id="KW-0808">Transferase</keyword>
<evidence type="ECO:0000256" key="1">
    <source>
        <dbReference type="ARBA" id="ARBA00004173"/>
    </source>
</evidence>
<sequence length="469" mass="52363">MIGKRIIDITSPLCISAKFTSERHFASKMFKEKCAKIRPLKTPTMIAMANFDFYYGPVYGSQWPSIRLGLLTPNKYFAVLNKFARNRKENEALLKDLGAFNVLERAQQQIAEKDNAHVDYEEPIPSCDTSEGEDSVIAQKVDESELDSVYMRGERGLGHFRQSNEIASLEEQTRFKAQSSKDVNIRKINITGFEGQYVELPTKNHTLTYPAELAIYSFPKGNLSDYPPPPKDEVGTSGWWLLDGGSVAPVLALGLTKESNILDMCAAPGGKSLLIVQTDLLAKLTCNDNKQSRLGQLHRALGQYIPVNSDVADRIILKRKDASVLDGWDECNIYDRVLVDVPCTSDRLSANRDDGNLYSTQLTEQRLNLPEVQTRMLVNALRSVRVGGCIVYSTCALSPVQNDGVIENGVAIADEHFGIKAVELSLSQMVSHFKSIYRFSNEPRRGLLILPFLPSNCGPMYVCKLQRIQ</sequence>
<keyword evidence="7" id="KW-0809">Transit peptide</keyword>
<dbReference type="Gene3D" id="6.20.240.40">
    <property type="match status" value="1"/>
</dbReference>
<evidence type="ECO:0000256" key="7">
    <source>
        <dbReference type="ARBA" id="ARBA00022946"/>
    </source>
</evidence>
<dbReference type="PANTHER" id="PTHR22808">
    <property type="entry name" value="NCL1 YEAST -RELATED NOL1/NOP2/FMU SUN DOMAIN-CONTAINING"/>
    <property type="match status" value="1"/>
</dbReference>
<keyword evidence="6 11" id="KW-0694">RNA-binding</keyword>
<evidence type="ECO:0000313" key="14">
    <source>
        <dbReference type="Proteomes" id="UP000746747"/>
    </source>
</evidence>
<evidence type="ECO:0000256" key="5">
    <source>
        <dbReference type="ARBA" id="ARBA00022691"/>
    </source>
</evidence>
<evidence type="ECO:0000256" key="4">
    <source>
        <dbReference type="ARBA" id="ARBA00022679"/>
    </source>
</evidence>
<comment type="subcellular location">
    <subcellularLocation>
        <location evidence="1">Mitochondrion</location>
    </subcellularLocation>
</comment>
<dbReference type="InterPro" id="IPR001678">
    <property type="entry name" value="MeTrfase_RsmB-F_NOP2_dom"/>
</dbReference>
<dbReference type="SUPFAM" id="SSF53335">
    <property type="entry name" value="S-adenosyl-L-methionine-dependent methyltransferases"/>
    <property type="match status" value="1"/>
</dbReference>
<organism evidence="13 14">
    <name type="scientific">Cercopithifilaria johnstoni</name>
    <dbReference type="NCBI Taxonomy" id="2874296"/>
    <lineage>
        <taxon>Eukaryota</taxon>
        <taxon>Metazoa</taxon>
        <taxon>Ecdysozoa</taxon>
        <taxon>Nematoda</taxon>
        <taxon>Chromadorea</taxon>
        <taxon>Rhabditida</taxon>
        <taxon>Spirurina</taxon>
        <taxon>Spiruromorpha</taxon>
        <taxon>Filarioidea</taxon>
        <taxon>Onchocercidae</taxon>
        <taxon>Cercopithifilaria</taxon>
    </lineage>
</organism>
<reference evidence="13" key="1">
    <citation type="submission" date="2021-09" db="EMBL/GenBank/DDBJ databases">
        <authorList>
            <consortium name="Pathogen Informatics"/>
        </authorList>
    </citation>
    <scope>NUCLEOTIDE SEQUENCE</scope>
</reference>
<gene>
    <name evidence="13" type="ORF">CJOHNSTONI_LOCUS4862</name>
</gene>
<dbReference type="Pfam" id="PF01189">
    <property type="entry name" value="Methyltr_RsmB-F"/>
    <property type="match status" value="1"/>
</dbReference>
<feature type="binding site" evidence="11">
    <location>
        <position position="288"/>
    </location>
    <ligand>
        <name>S-adenosyl-L-methionine</name>
        <dbReference type="ChEBI" id="CHEBI:59789"/>
    </ligand>
</feature>
<evidence type="ECO:0000313" key="13">
    <source>
        <dbReference type="EMBL" id="CAG9534756.1"/>
    </source>
</evidence>
<keyword evidence="14" id="KW-1185">Reference proteome</keyword>
<evidence type="ECO:0000256" key="8">
    <source>
        <dbReference type="ARBA" id="ARBA00023128"/>
    </source>
</evidence>